<dbReference type="GO" id="GO:0009231">
    <property type="term" value="P:riboflavin biosynthetic process"/>
    <property type="evidence" value="ECO:0007669"/>
    <property type="project" value="UniProtKB-UniPathway"/>
</dbReference>
<feature type="binding site" evidence="15">
    <location>
        <position position="200"/>
    </location>
    <ligand>
        <name>substrate</name>
    </ligand>
</feature>
<feature type="binding site" evidence="16">
    <location>
        <position position="71"/>
    </location>
    <ligand>
        <name>Zn(2+)</name>
        <dbReference type="ChEBI" id="CHEBI:29105"/>
        <note>catalytic</note>
    </ligand>
</feature>
<feature type="binding site" evidence="15">
    <location>
        <position position="192"/>
    </location>
    <ligand>
        <name>NADP(+)</name>
        <dbReference type="ChEBI" id="CHEBI:58349"/>
    </ligand>
</feature>
<keyword evidence="8 13" id="KW-0378">Hydrolase</keyword>
<keyword evidence="12" id="KW-0511">Multifunctional enzyme</keyword>
<dbReference type="STRING" id="1003.SAMN04488541_101148"/>
<evidence type="ECO:0000259" key="17">
    <source>
        <dbReference type="PROSITE" id="PS51747"/>
    </source>
</evidence>
<dbReference type="Pfam" id="PF00383">
    <property type="entry name" value="dCMP_cyt_deam_1"/>
    <property type="match status" value="1"/>
</dbReference>
<feature type="binding site" evidence="15">
    <location>
        <position position="203"/>
    </location>
    <ligand>
        <name>substrate</name>
    </ligand>
</feature>
<feature type="active site" description="Proton donor" evidence="14">
    <location>
        <position position="46"/>
    </location>
</feature>
<evidence type="ECO:0000256" key="1">
    <source>
        <dbReference type="ARBA" id="ARBA00002151"/>
    </source>
</evidence>
<keyword evidence="7 13" id="KW-0479">Metal-binding</keyword>
<dbReference type="InterPro" id="IPR002125">
    <property type="entry name" value="CMP_dCMP_dom"/>
</dbReference>
<evidence type="ECO:0000256" key="10">
    <source>
        <dbReference type="ARBA" id="ARBA00022857"/>
    </source>
</evidence>
<dbReference type="OrthoDB" id="9800865at2"/>
<comment type="cofactor">
    <cofactor evidence="13 16">
        <name>Zn(2+)</name>
        <dbReference type="ChEBI" id="CHEBI:29105"/>
    </cofactor>
    <text evidence="13 16">Binds 1 zinc ion.</text>
</comment>
<dbReference type="InterPro" id="IPR016192">
    <property type="entry name" value="APOBEC/CMP_deaminase_Zn-bd"/>
</dbReference>
<dbReference type="NCBIfam" id="TIGR00326">
    <property type="entry name" value="eubact_ribD"/>
    <property type="match status" value="1"/>
</dbReference>
<comment type="pathway">
    <text evidence="2 13">Cofactor biosynthesis; riboflavin biosynthesis; 5-amino-6-(D-ribitylamino)uracil from GTP: step 2/4.</text>
</comment>
<evidence type="ECO:0000256" key="12">
    <source>
        <dbReference type="ARBA" id="ARBA00023268"/>
    </source>
</evidence>
<keyword evidence="6 13" id="KW-0686">Riboflavin biosynthesis</keyword>
<feature type="domain" description="CMP/dCMP-type deaminase" evidence="17">
    <location>
        <begin position="1"/>
        <end position="119"/>
    </location>
</feature>
<dbReference type="PROSITE" id="PS51747">
    <property type="entry name" value="CYT_DCMP_DEAMINASES_2"/>
    <property type="match status" value="1"/>
</dbReference>
<comment type="catalytic activity">
    <reaction evidence="13">
        <text>5-amino-6-(5-phospho-D-ribitylamino)uracil + NADP(+) = 5-amino-6-(5-phospho-D-ribosylamino)uracil + NADPH + H(+)</text>
        <dbReference type="Rhea" id="RHEA:17845"/>
        <dbReference type="ChEBI" id="CHEBI:15378"/>
        <dbReference type="ChEBI" id="CHEBI:57783"/>
        <dbReference type="ChEBI" id="CHEBI:58349"/>
        <dbReference type="ChEBI" id="CHEBI:58421"/>
        <dbReference type="ChEBI" id="CHEBI:58453"/>
        <dbReference type="EC" id="1.1.1.193"/>
    </reaction>
</comment>
<evidence type="ECO:0000256" key="5">
    <source>
        <dbReference type="ARBA" id="ARBA00007417"/>
    </source>
</evidence>
<sequence length="337" mass="38473">MNRAMELALHGRGEVSPNPMVGCVIVYQDKIIGEGYHQKYGEPHAEVNAIHSVQNKELLSESTLYVNLEPCSHFGKTPPCADLIIKHQIKKVVVANLDTNPLVAGKGIQKLKNAGIEVQIGIMEKEGKSLNKRFFTFMKRMRPYIILKWAETADGYIARENYDSKWISNSLSRRLVHKWRSEEDAIMVGTNTAFYDNPQLNVRDWTGRNPIRIVIDRNLRLPAHLHLFDGKQPTICYNSIKDNISPNVEHIKIKEGNFIKQVIENLYAKRIQSVLVEGGSGLINSLLENDLWDEIRVFRTAICFGKGIKAPQIRGILFDRATIQDNDLLIFRRGDEW</sequence>
<dbReference type="SUPFAM" id="SSF53597">
    <property type="entry name" value="Dihydrofolate reductase-like"/>
    <property type="match status" value="1"/>
</dbReference>
<name>A0A1I2EW97_9BACT</name>
<keyword evidence="11 13" id="KW-0560">Oxidoreductase</keyword>
<feature type="binding site" evidence="16">
    <location>
        <position position="44"/>
    </location>
    <ligand>
        <name>Zn(2+)</name>
        <dbReference type="ChEBI" id="CHEBI:29105"/>
        <note>catalytic</note>
    </ligand>
</feature>
<dbReference type="CDD" id="cd01284">
    <property type="entry name" value="Riboflavin_deaminase-reductase"/>
    <property type="match status" value="1"/>
</dbReference>
<dbReference type="InterPro" id="IPR050765">
    <property type="entry name" value="Riboflavin_Biosynth_HTPR"/>
</dbReference>
<dbReference type="GO" id="GO:0008270">
    <property type="term" value="F:zinc ion binding"/>
    <property type="evidence" value="ECO:0007669"/>
    <property type="project" value="InterPro"/>
</dbReference>
<comment type="pathway">
    <text evidence="3 13">Cofactor biosynthesis; riboflavin biosynthesis; 5-amino-6-(D-ribitylamino)uracil from GTP: step 3/4.</text>
</comment>
<dbReference type="PANTHER" id="PTHR38011:SF7">
    <property type="entry name" value="2,5-DIAMINO-6-RIBOSYLAMINO-4(3H)-PYRIMIDINONE 5'-PHOSPHATE REDUCTASE"/>
    <property type="match status" value="1"/>
</dbReference>
<dbReference type="EMBL" id="FONY01000011">
    <property type="protein sequence ID" value="SFE96490.1"/>
    <property type="molecule type" value="Genomic_DNA"/>
</dbReference>
<reference evidence="18 19" key="1">
    <citation type="submission" date="2016-10" db="EMBL/GenBank/DDBJ databases">
        <authorList>
            <person name="de Groot N.N."/>
        </authorList>
    </citation>
    <scope>NUCLEOTIDE SEQUENCE [LARGE SCALE GENOMIC DNA]</scope>
    <source>
        <strain>GEY</strain>
        <strain evidence="19">DSM 9560</strain>
    </source>
</reference>
<dbReference type="InterPro" id="IPR024072">
    <property type="entry name" value="DHFR-like_dom_sf"/>
</dbReference>
<dbReference type="Proteomes" id="UP000199513">
    <property type="component" value="Unassembled WGS sequence"/>
</dbReference>
<dbReference type="EC" id="3.5.4.26" evidence="13"/>
<dbReference type="InterPro" id="IPR004794">
    <property type="entry name" value="Eubact_RibD"/>
</dbReference>
<dbReference type="GO" id="GO:0008703">
    <property type="term" value="F:5-amino-6-(5-phosphoribosylamino)uracil reductase activity"/>
    <property type="evidence" value="ECO:0007669"/>
    <property type="project" value="UniProtKB-EC"/>
</dbReference>
<evidence type="ECO:0000256" key="15">
    <source>
        <dbReference type="PIRSR" id="PIRSR006769-2"/>
    </source>
</evidence>
<evidence type="ECO:0000256" key="14">
    <source>
        <dbReference type="PIRSR" id="PIRSR006769-1"/>
    </source>
</evidence>
<dbReference type="PANTHER" id="PTHR38011">
    <property type="entry name" value="DIHYDROFOLATE REDUCTASE FAMILY PROTEIN (AFU_ORTHOLOGUE AFUA_8G06820)"/>
    <property type="match status" value="1"/>
</dbReference>
<dbReference type="PIRSF" id="PIRSF006769">
    <property type="entry name" value="RibD"/>
    <property type="match status" value="1"/>
</dbReference>
<evidence type="ECO:0000256" key="9">
    <source>
        <dbReference type="ARBA" id="ARBA00022833"/>
    </source>
</evidence>
<feature type="binding site" evidence="15">
    <location>
        <position position="277"/>
    </location>
    <ligand>
        <name>substrate</name>
    </ligand>
</feature>
<comment type="function">
    <text evidence="1 13">Converts 2,5-diamino-6-(ribosylamino)-4(3h)-pyrimidinone 5'-phosphate into 5-amino-6-(ribosylamino)-2,4(1h,3h)-pyrimidinedione 5'-phosphate.</text>
</comment>
<evidence type="ECO:0000256" key="3">
    <source>
        <dbReference type="ARBA" id="ARBA00004910"/>
    </source>
</evidence>
<gene>
    <name evidence="18" type="ORF">SAMN04488541_101148</name>
</gene>
<evidence type="ECO:0000256" key="11">
    <source>
        <dbReference type="ARBA" id="ARBA00023002"/>
    </source>
</evidence>
<feature type="binding site" evidence="15">
    <location>
        <position position="150"/>
    </location>
    <ligand>
        <name>NADP(+)</name>
        <dbReference type="ChEBI" id="CHEBI:58349"/>
    </ligand>
</feature>
<evidence type="ECO:0000313" key="19">
    <source>
        <dbReference type="Proteomes" id="UP000199513"/>
    </source>
</evidence>
<dbReference type="FunFam" id="3.40.140.10:FF:000025">
    <property type="entry name" value="Riboflavin biosynthesis protein RibD"/>
    <property type="match status" value="1"/>
</dbReference>
<keyword evidence="9 13" id="KW-0862">Zinc</keyword>
<feature type="binding site" evidence="15">
    <location>
        <position position="164"/>
    </location>
    <ligand>
        <name>substrate</name>
    </ligand>
</feature>
<comment type="catalytic activity">
    <reaction evidence="13">
        <text>2,5-diamino-6-hydroxy-4-(5-phosphoribosylamino)-pyrimidine + H2O + H(+) = 5-amino-6-(5-phospho-D-ribosylamino)uracil + NH4(+)</text>
        <dbReference type="Rhea" id="RHEA:21868"/>
        <dbReference type="ChEBI" id="CHEBI:15377"/>
        <dbReference type="ChEBI" id="CHEBI:15378"/>
        <dbReference type="ChEBI" id="CHEBI:28938"/>
        <dbReference type="ChEBI" id="CHEBI:58453"/>
        <dbReference type="ChEBI" id="CHEBI:58614"/>
        <dbReference type="EC" id="3.5.4.26"/>
    </reaction>
</comment>
<dbReference type="InterPro" id="IPR016193">
    <property type="entry name" value="Cytidine_deaminase-like"/>
</dbReference>
<evidence type="ECO:0000256" key="7">
    <source>
        <dbReference type="ARBA" id="ARBA00022723"/>
    </source>
</evidence>
<feature type="binding site" evidence="15">
    <location>
        <position position="196"/>
    </location>
    <ligand>
        <name>NADP(+)</name>
        <dbReference type="ChEBI" id="CHEBI:58349"/>
    </ligand>
</feature>
<feature type="binding site" evidence="16">
    <location>
        <position position="80"/>
    </location>
    <ligand>
        <name>Zn(2+)</name>
        <dbReference type="ChEBI" id="CHEBI:29105"/>
        <note>catalytic</note>
    </ligand>
</feature>
<accession>A0A1I2EW97</accession>
<comment type="similarity">
    <text evidence="5 13">In the C-terminal section; belongs to the HTP reductase family.</text>
</comment>
<dbReference type="Gene3D" id="3.40.430.10">
    <property type="entry name" value="Dihydrofolate Reductase, subunit A"/>
    <property type="match status" value="1"/>
</dbReference>
<evidence type="ECO:0000256" key="4">
    <source>
        <dbReference type="ARBA" id="ARBA00005259"/>
    </source>
</evidence>
<dbReference type="UniPathway" id="UPA00275">
    <property type="reaction ID" value="UER00401"/>
</dbReference>
<proteinExistence type="inferred from homology"/>
<protein>
    <recommendedName>
        <fullName evidence="13">Riboflavin biosynthesis protein RibD</fullName>
    </recommendedName>
    <domain>
        <recommendedName>
            <fullName evidence="13">Diaminohydroxyphosphoribosylaminopyrimidine deaminase</fullName>
            <shortName evidence="13">DRAP deaminase</shortName>
            <ecNumber evidence="13">3.5.4.26</ecNumber>
        </recommendedName>
        <alternativeName>
            <fullName evidence="13">Riboflavin-specific deaminase</fullName>
        </alternativeName>
    </domain>
    <domain>
        <recommendedName>
            <fullName evidence="13">5-amino-6-(5-phosphoribosylamino)uracil reductase</fullName>
            <ecNumber evidence="13">1.1.1.193</ecNumber>
        </recommendedName>
        <alternativeName>
            <fullName evidence="13">HTP reductase</fullName>
        </alternativeName>
    </domain>
</protein>
<evidence type="ECO:0000256" key="13">
    <source>
        <dbReference type="PIRNR" id="PIRNR006769"/>
    </source>
</evidence>
<keyword evidence="10 13" id="KW-0521">NADP</keyword>
<dbReference type="SUPFAM" id="SSF53927">
    <property type="entry name" value="Cytidine deaminase-like"/>
    <property type="match status" value="1"/>
</dbReference>
<comment type="similarity">
    <text evidence="4 13">In the N-terminal section; belongs to the cytidine and deoxycytidylate deaminase family.</text>
</comment>
<dbReference type="GO" id="GO:0008835">
    <property type="term" value="F:diaminohydroxyphosphoribosylaminopyrimidine deaminase activity"/>
    <property type="evidence" value="ECO:0007669"/>
    <property type="project" value="UniProtKB-EC"/>
</dbReference>
<evidence type="ECO:0000256" key="8">
    <source>
        <dbReference type="ARBA" id="ARBA00022801"/>
    </source>
</evidence>
<evidence type="ECO:0000313" key="18">
    <source>
        <dbReference type="EMBL" id="SFE96490.1"/>
    </source>
</evidence>
<dbReference type="Gene3D" id="3.40.140.10">
    <property type="entry name" value="Cytidine Deaminase, domain 2"/>
    <property type="match status" value="1"/>
</dbReference>
<evidence type="ECO:0000256" key="6">
    <source>
        <dbReference type="ARBA" id="ARBA00022619"/>
    </source>
</evidence>
<feature type="binding site" evidence="15">
    <location>
        <position position="180"/>
    </location>
    <ligand>
        <name>substrate</name>
    </ligand>
</feature>
<keyword evidence="19" id="KW-1185">Reference proteome</keyword>
<feature type="binding site" evidence="15">
    <location>
        <position position="166"/>
    </location>
    <ligand>
        <name>NADP(+)</name>
        <dbReference type="ChEBI" id="CHEBI:58349"/>
    </ligand>
</feature>
<dbReference type="Pfam" id="PF01872">
    <property type="entry name" value="RibD_C"/>
    <property type="match status" value="1"/>
</dbReference>
<dbReference type="InterPro" id="IPR002734">
    <property type="entry name" value="RibDG_C"/>
</dbReference>
<feature type="binding site" evidence="15">
    <location>
        <begin position="279"/>
        <end position="285"/>
    </location>
    <ligand>
        <name>NADP(+)</name>
        <dbReference type="ChEBI" id="CHEBI:58349"/>
    </ligand>
</feature>
<dbReference type="EC" id="1.1.1.193" evidence="13"/>
<dbReference type="PROSITE" id="PS00903">
    <property type="entry name" value="CYT_DCMP_DEAMINASES_1"/>
    <property type="match status" value="1"/>
</dbReference>
<organism evidence="18 19">
    <name type="scientific">Thermoflexibacter ruber</name>
    <dbReference type="NCBI Taxonomy" id="1003"/>
    <lineage>
        <taxon>Bacteria</taxon>
        <taxon>Pseudomonadati</taxon>
        <taxon>Bacteroidota</taxon>
        <taxon>Cytophagia</taxon>
        <taxon>Cytophagales</taxon>
        <taxon>Thermoflexibacteraceae</taxon>
        <taxon>Thermoflexibacter</taxon>
    </lineage>
</organism>
<evidence type="ECO:0000256" key="16">
    <source>
        <dbReference type="PIRSR" id="PIRSR006769-3"/>
    </source>
</evidence>
<evidence type="ECO:0000256" key="2">
    <source>
        <dbReference type="ARBA" id="ARBA00004882"/>
    </source>
</evidence>
<dbReference type="AlphaFoldDB" id="A0A1I2EW97"/>